<feature type="transmembrane region" description="Helical" evidence="6">
    <location>
        <begin position="254"/>
        <end position="271"/>
    </location>
</feature>
<feature type="transmembrane region" description="Helical" evidence="6">
    <location>
        <begin position="69"/>
        <end position="91"/>
    </location>
</feature>
<keyword evidence="3 6" id="KW-0812">Transmembrane</keyword>
<feature type="transmembrane region" description="Helical" evidence="6">
    <location>
        <begin position="277"/>
        <end position="294"/>
    </location>
</feature>
<feature type="domain" description="EamA" evidence="7">
    <location>
        <begin position="162"/>
        <end position="294"/>
    </location>
</feature>
<feature type="transmembrane region" description="Helical" evidence="6">
    <location>
        <begin position="221"/>
        <end position="242"/>
    </location>
</feature>
<dbReference type="GO" id="GO:0016020">
    <property type="term" value="C:membrane"/>
    <property type="evidence" value="ECO:0007669"/>
    <property type="project" value="UniProtKB-SubCell"/>
</dbReference>
<feature type="transmembrane region" description="Helical" evidence="6">
    <location>
        <begin position="190"/>
        <end position="209"/>
    </location>
</feature>
<accession>A0A2A4T5D6</accession>
<evidence type="ECO:0000313" key="9">
    <source>
        <dbReference type="Proteomes" id="UP000218113"/>
    </source>
</evidence>
<dbReference type="SUPFAM" id="SSF103481">
    <property type="entry name" value="Multidrug resistance efflux transporter EmrE"/>
    <property type="match status" value="2"/>
</dbReference>
<dbReference type="Pfam" id="PF00892">
    <property type="entry name" value="EamA"/>
    <property type="match status" value="2"/>
</dbReference>
<dbReference type="Proteomes" id="UP000218113">
    <property type="component" value="Unassembled WGS sequence"/>
</dbReference>
<comment type="subcellular location">
    <subcellularLocation>
        <location evidence="1">Membrane</location>
        <topology evidence="1">Multi-pass membrane protein</topology>
    </subcellularLocation>
</comment>
<feature type="transmembrane region" description="Helical" evidence="6">
    <location>
        <begin position="37"/>
        <end position="57"/>
    </location>
</feature>
<evidence type="ECO:0000256" key="2">
    <source>
        <dbReference type="ARBA" id="ARBA00007362"/>
    </source>
</evidence>
<comment type="similarity">
    <text evidence="2">Belongs to the EamA transporter family.</text>
</comment>
<reference evidence="9" key="1">
    <citation type="submission" date="2017-08" db="EMBL/GenBank/DDBJ databases">
        <title>A dynamic microbial community with high functional redundancy inhabits the cold, oxic subseafloor aquifer.</title>
        <authorList>
            <person name="Tully B.J."/>
            <person name="Wheat C.G."/>
            <person name="Glazer B.T."/>
            <person name="Huber J.A."/>
        </authorList>
    </citation>
    <scope>NUCLEOTIDE SEQUENCE [LARGE SCALE GENOMIC DNA]</scope>
</reference>
<evidence type="ECO:0000259" key="7">
    <source>
        <dbReference type="Pfam" id="PF00892"/>
    </source>
</evidence>
<name>A0A2A4T5D6_9DELT</name>
<dbReference type="EMBL" id="NVSR01000031">
    <property type="protein sequence ID" value="PCI28541.1"/>
    <property type="molecule type" value="Genomic_DNA"/>
</dbReference>
<evidence type="ECO:0000256" key="4">
    <source>
        <dbReference type="ARBA" id="ARBA00022989"/>
    </source>
</evidence>
<proteinExistence type="inferred from homology"/>
<sequence>MTRIKKIALMLVPGLFVLLWSTGFIGAKFGLPYVEPFTFLGIRMLLTLTVLGTIILLTRSSWPQDLASYRHLAVSGILVHAAYLGGVFAAIKAGMPAGISAILVGLQPIVTALFGRIFMGMSLSRRQLLGLGAGFGGITCVLLGSRLANTANLTQGINSESVFYAILALFGISFGTLYQKKYCSHTPLLSGAFVQYSVTAVVMGVLAFSLETRVIIWSTEFMLALGWLVFGLSIAAILLLLFMIKEGDATKVASLFYLVPPVTAVEAFFLFDETLNQIALIGILLSIVGVYLVLSPSKLQKLSKGKL</sequence>
<keyword evidence="4 6" id="KW-1133">Transmembrane helix</keyword>
<evidence type="ECO:0000256" key="1">
    <source>
        <dbReference type="ARBA" id="ARBA00004141"/>
    </source>
</evidence>
<keyword evidence="5 6" id="KW-0472">Membrane</keyword>
<feature type="transmembrane region" description="Helical" evidence="6">
    <location>
        <begin position="161"/>
        <end position="178"/>
    </location>
</feature>
<dbReference type="PANTHER" id="PTHR32322">
    <property type="entry name" value="INNER MEMBRANE TRANSPORTER"/>
    <property type="match status" value="1"/>
</dbReference>
<feature type="domain" description="EamA" evidence="7">
    <location>
        <begin position="15"/>
        <end position="142"/>
    </location>
</feature>
<dbReference type="InterPro" id="IPR037185">
    <property type="entry name" value="EmrE-like"/>
</dbReference>
<organism evidence="8 9">
    <name type="scientific">SAR324 cluster bacterium</name>
    <dbReference type="NCBI Taxonomy" id="2024889"/>
    <lineage>
        <taxon>Bacteria</taxon>
        <taxon>Deltaproteobacteria</taxon>
        <taxon>SAR324 cluster</taxon>
    </lineage>
</organism>
<feature type="transmembrane region" description="Helical" evidence="6">
    <location>
        <begin position="128"/>
        <end position="149"/>
    </location>
</feature>
<comment type="caution">
    <text evidence="8">The sequence shown here is derived from an EMBL/GenBank/DDBJ whole genome shotgun (WGS) entry which is preliminary data.</text>
</comment>
<evidence type="ECO:0000256" key="6">
    <source>
        <dbReference type="SAM" id="Phobius"/>
    </source>
</evidence>
<evidence type="ECO:0000313" key="8">
    <source>
        <dbReference type="EMBL" id="PCI28541.1"/>
    </source>
</evidence>
<evidence type="ECO:0000256" key="3">
    <source>
        <dbReference type="ARBA" id="ARBA00022692"/>
    </source>
</evidence>
<feature type="transmembrane region" description="Helical" evidence="6">
    <location>
        <begin position="97"/>
        <end position="119"/>
    </location>
</feature>
<dbReference type="InterPro" id="IPR050638">
    <property type="entry name" value="AA-Vitamin_Transporters"/>
</dbReference>
<evidence type="ECO:0000256" key="5">
    <source>
        <dbReference type="ARBA" id="ARBA00023136"/>
    </source>
</evidence>
<protein>
    <submittedName>
        <fullName evidence="8">EamA family transporter</fullName>
    </submittedName>
</protein>
<gene>
    <name evidence="8" type="ORF">COB67_06065</name>
</gene>
<dbReference type="InterPro" id="IPR000620">
    <property type="entry name" value="EamA_dom"/>
</dbReference>
<dbReference type="PANTHER" id="PTHR32322:SF2">
    <property type="entry name" value="EAMA DOMAIN-CONTAINING PROTEIN"/>
    <property type="match status" value="1"/>
</dbReference>
<feature type="transmembrane region" description="Helical" evidence="6">
    <location>
        <begin position="7"/>
        <end position="31"/>
    </location>
</feature>
<dbReference type="AlphaFoldDB" id="A0A2A4T5D6"/>